<sequence length="360" mass="38694">MASTSVRIDTVTKRYGDSIAVDGVSLAIAKGEFFTLLGSSGCGKTTLLRIVAGFLKQTGGRVLFGDTCIDDLAPQHRNTGMVFQSYAIFPHLSVVDNIAYGLRARGLKAAEIKRKVDTYLELTRLSHLGHRKPRELSGGQQQRVVLARAMVIEPDVLLMDEPLSNLDTEMRIHLRTEIRALQRKIGVTTIYVTHDQEEALLMSDRIAVMRGGRLEQVASPHDIYNRPATRFVASFIGENNFLPAVHRGEAGPGHVRLELPGGQFTAKLRGDLPAGALEAAFRPQDIELCPPDGGGDGLVGTLADIQFLGGTVRYAVDLGGGHLVQVAGSNRSGVALPAIGTRYRLGVSPAAIALFAPEVA</sequence>
<dbReference type="InterPro" id="IPR003593">
    <property type="entry name" value="AAA+_ATPase"/>
</dbReference>
<dbReference type="InterPro" id="IPR050093">
    <property type="entry name" value="ABC_SmlMolc_Importer"/>
</dbReference>
<dbReference type="Gene3D" id="2.40.50.100">
    <property type="match status" value="1"/>
</dbReference>
<evidence type="ECO:0000256" key="2">
    <source>
        <dbReference type="ARBA" id="ARBA00022448"/>
    </source>
</evidence>
<proteinExistence type="inferred from homology"/>
<evidence type="ECO:0000313" key="7">
    <source>
        <dbReference type="Proteomes" id="UP001595976"/>
    </source>
</evidence>
<accession>A0ABW0F5C4</accession>
<feature type="domain" description="ABC transporter" evidence="5">
    <location>
        <begin position="6"/>
        <end position="236"/>
    </location>
</feature>
<dbReference type="PANTHER" id="PTHR42781">
    <property type="entry name" value="SPERMIDINE/PUTRESCINE IMPORT ATP-BINDING PROTEIN POTA"/>
    <property type="match status" value="1"/>
</dbReference>
<dbReference type="EMBL" id="JBHSLI010000004">
    <property type="protein sequence ID" value="MFC5293625.1"/>
    <property type="molecule type" value="Genomic_DNA"/>
</dbReference>
<dbReference type="GO" id="GO:0005524">
    <property type="term" value="F:ATP binding"/>
    <property type="evidence" value="ECO:0007669"/>
    <property type="project" value="UniProtKB-KW"/>
</dbReference>
<keyword evidence="2" id="KW-0813">Transport</keyword>
<dbReference type="Proteomes" id="UP001595976">
    <property type="component" value="Unassembled WGS sequence"/>
</dbReference>
<dbReference type="Pfam" id="PF00005">
    <property type="entry name" value="ABC_tran"/>
    <property type="match status" value="1"/>
</dbReference>
<dbReference type="InterPro" id="IPR017871">
    <property type="entry name" value="ABC_transporter-like_CS"/>
</dbReference>
<evidence type="ECO:0000256" key="1">
    <source>
        <dbReference type="ARBA" id="ARBA00005417"/>
    </source>
</evidence>
<dbReference type="PANTHER" id="PTHR42781:SF4">
    <property type="entry name" value="SPERMIDINE_PUTRESCINE IMPORT ATP-BINDING PROTEIN POTA"/>
    <property type="match status" value="1"/>
</dbReference>
<name>A0ABW0F5C4_9HYPH</name>
<gene>
    <name evidence="6" type="ORF">ACFPK2_11560</name>
</gene>
<protein>
    <submittedName>
        <fullName evidence="6">ABC transporter ATP-binding protein</fullName>
    </submittedName>
</protein>
<comment type="similarity">
    <text evidence="1">Belongs to the ABC transporter superfamily.</text>
</comment>
<keyword evidence="3" id="KW-0547">Nucleotide-binding</keyword>
<evidence type="ECO:0000256" key="3">
    <source>
        <dbReference type="ARBA" id="ARBA00022741"/>
    </source>
</evidence>
<dbReference type="SMART" id="SM00382">
    <property type="entry name" value="AAA"/>
    <property type="match status" value="1"/>
</dbReference>
<dbReference type="InterPro" id="IPR003439">
    <property type="entry name" value="ABC_transporter-like_ATP-bd"/>
</dbReference>
<keyword evidence="7" id="KW-1185">Reference proteome</keyword>
<dbReference type="InterPro" id="IPR027417">
    <property type="entry name" value="P-loop_NTPase"/>
</dbReference>
<organism evidence="6 7">
    <name type="scientific">Bosea minatitlanensis</name>
    <dbReference type="NCBI Taxonomy" id="128782"/>
    <lineage>
        <taxon>Bacteria</taxon>
        <taxon>Pseudomonadati</taxon>
        <taxon>Pseudomonadota</taxon>
        <taxon>Alphaproteobacteria</taxon>
        <taxon>Hyphomicrobiales</taxon>
        <taxon>Boseaceae</taxon>
        <taxon>Bosea</taxon>
    </lineage>
</organism>
<dbReference type="PROSITE" id="PS00211">
    <property type="entry name" value="ABC_TRANSPORTER_1"/>
    <property type="match status" value="1"/>
</dbReference>
<dbReference type="RefSeq" id="WP_158446854.1">
    <property type="nucleotide sequence ID" value="NZ_JAOAOS010000004.1"/>
</dbReference>
<dbReference type="Pfam" id="PF08402">
    <property type="entry name" value="TOBE_2"/>
    <property type="match status" value="1"/>
</dbReference>
<evidence type="ECO:0000259" key="5">
    <source>
        <dbReference type="PROSITE" id="PS50893"/>
    </source>
</evidence>
<dbReference type="InterPro" id="IPR013611">
    <property type="entry name" value="Transp-assoc_OB_typ2"/>
</dbReference>
<dbReference type="SUPFAM" id="SSF50331">
    <property type="entry name" value="MOP-like"/>
    <property type="match status" value="1"/>
</dbReference>
<comment type="caution">
    <text evidence="6">The sequence shown here is derived from an EMBL/GenBank/DDBJ whole genome shotgun (WGS) entry which is preliminary data.</text>
</comment>
<evidence type="ECO:0000313" key="6">
    <source>
        <dbReference type="EMBL" id="MFC5293625.1"/>
    </source>
</evidence>
<dbReference type="InterPro" id="IPR008995">
    <property type="entry name" value="Mo/tungstate-bd_C_term_dom"/>
</dbReference>
<keyword evidence="4 6" id="KW-0067">ATP-binding</keyword>
<dbReference type="Gene3D" id="3.40.50.300">
    <property type="entry name" value="P-loop containing nucleotide triphosphate hydrolases"/>
    <property type="match status" value="1"/>
</dbReference>
<dbReference type="PROSITE" id="PS50893">
    <property type="entry name" value="ABC_TRANSPORTER_2"/>
    <property type="match status" value="1"/>
</dbReference>
<dbReference type="SUPFAM" id="SSF52540">
    <property type="entry name" value="P-loop containing nucleoside triphosphate hydrolases"/>
    <property type="match status" value="1"/>
</dbReference>
<reference evidence="7" key="1">
    <citation type="journal article" date="2019" name="Int. J. Syst. Evol. Microbiol.">
        <title>The Global Catalogue of Microorganisms (GCM) 10K type strain sequencing project: providing services to taxonomists for standard genome sequencing and annotation.</title>
        <authorList>
            <consortium name="The Broad Institute Genomics Platform"/>
            <consortium name="The Broad Institute Genome Sequencing Center for Infectious Disease"/>
            <person name="Wu L."/>
            <person name="Ma J."/>
        </authorList>
    </citation>
    <scope>NUCLEOTIDE SEQUENCE [LARGE SCALE GENOMIC DNA]</scope>
    <source>
        <strain evidence="7">CGMCC 1.15643</strain>
    </source>
</reference>
<evidence type="ECO:0000256" key="4">
    <source>
        <dbReference type="ARBA" id="ARBA00022840"/>
    </source>
</evidence>